<protein>
    <submittedName>
        <fullName evidence="1">Uncharacterized protein</fullName>
    </submittedName>
</protein>
<accession>A0A068RIS1</accession>
<dbReference type="VEuPathDB" id="FungiDB:LCOR_01349.1"/>
<evidence type="ECO:0000313" key="2">
    <source>
        <dbReference type="Proteomes" id="UP000027586"/>
    </source>
</evidence>
<organism evidence="1 2">
    <name type="scientific">Lichtheimia corymbifera JMRC:FSU:9682</name>
    <dbReference type="NCBI Taxonomy" id="1263082"/>
    <lineage>
        <taxon>Eukaryota</taxon>
        <taxon>Fungi</taxon>
        <taxon>Fungi incertae sedis</taxon>
        <taxon>Mucoromycota</taxon>
        <taxon>Mucoromycotina</taxon>
        <taxon>Mucoromycetes</taxon>
        <taxon>Mucorales</taxon>
        <taxon>Lichtheimiaceae</taxon>
        <taxon>Lichtheimia</taxon>
    </lineage>
</organism>
<evidence type="ECO:0000313" key="1">
    <source>
        <dbReference type="EMBL" id="CDH49610.1"/>
    </source>
</evidence>
<comment type="caution">
    <text evidence="1">The sequence shown here is derived from an EMBL/GenBank/DDBJ whole genome shotgun (WGS) entry which is preliminary data.</text>
</comment>
<reference evidence="1" key="1">
    <citation type="submission" date="2013-08" db="EMBL/GenBank/DDBJ databases">
        <title>Gene expansion shapes genome architecture in the human pathogen Lichtheimia corymbifera: an evolutionary genomics analysis in the ancient terrestrial Mucorales (Mucoromycotina).</title>
        <authorList>
            <person name="Schwartze V.U."/>
            <person name="Winter S."/>
            <person name="Shelest E."/>
            <person name="Marcet-Houben M."/>
            <person name="Horn F."/>
            <person name="Wehner S."/>
            <person name="Hoffmann K."/>
            <person name="Riege K."/>
            <person name="Sammeth M."/>
            <person name="Nowrousian M."/>
            <person name="Valiante V."/>
            <person name="Linde J."/>
            <person name="Jacobsen I.D."/>
            <person name="Marz M."/>
            <person name="Brakhage A.A."/>
            <person name="Gabaldon T."/>
            <person name="Bocker S."/>
            <person name="Voigt K."/>
        </authorList>
    </citation>
    <scope>NUCLEOTIDE SEQUENCE [LARGE SCALE GENOMIC DNA]</scope>
    <source>
        <strain evidence="1">FSU 9682</strain>
    </source>
</reference>
<dbReference type="Proteomes" id="UP000027586">
    <property type="component" value="Unassembled WGS sequence"/>
</dbReference>
<gene>
    <name evidence="1" type="ORF">LCOR_01349.1</name>
</gene>
<sequence length="160" mass="18394">MRHGPCNRIRCMRREKPFAIGFYRLRTRRIVATEVSCMDCDVRDGGRDITIHELNNADVKDVDWDTVAHEINDYTRKRRMDNTAIRKATTNPAVIDDPFITTDTDDKARLDLVMVRSLIKDAKATSTDIYLKESIVDLDILMSPTKNHLSSRSDLCSLLH</sequence>
<dbReference type="EMBL" id="CBTN010000003">
    <property type="protein sequence ID" value="CDH49610.1"/>
    <property type="molecule type" value="Genomic_DNA"/>
</dbReference>
<dbReference type="AlphaFoldDB" id="A0A068RIS1"/>
<name>A0A068RIS1_9FUNG</name>
<proteinExistence type="predicted"/>
<keyword evidence="2" id="KW-1185">Reference proteome</keyword>